<dbReference type="RefSeq" id="XP_026619150.1">
    <property type="nucleotide sequence ID" value="XM_026773730.1"/>
</dbReference>
<evidence type="ECO:0000313" key="2">
    <source>
        <dbReference type="EMBL" id="RDH26128.1"/>
    </source>
</evidence>
<protein>
    <submittedName>
        <fullName evidence="2">Uncharacterized protein</fullName>
    </submittedName>
</protein>
<feature type="region of interest" description="Disordered" evidence="1">
    <location>
        <begin position="73"/>
        <end position="118"/>
    </location>
</feature>
<gene>
    <name evidence="2" type="ORF">BDQ94DRAFT_180798</name>
</gene>
<feature type="compositionally biased region" description="Basic residues" evidence="1">
    <location>
        <begin position="97"/>
        <end position="118"/>
    </location>
</feature>
<evidence type="ECO:0000256" key="1">
    <source>
        <dbReference type="SAM" id="MobiDB-lite"/>
    </source>
</evidence>
<dbReference type="GeneID" id="38142086"/>
<proteinExistence type="predicted"/>
<dbReference type="EMBL" id="KZ852291">
    <property type="protein sequence ID" value="RDH26128.1"/>
    <property type="molecule type" value="Genomic_DNA"/>
</dbReference>
<sequence length="118" mass="13705">MSKLGNIYGEHELLPRIFLAPFHRGQQLVKVYRILLSDSAMLLARVLTEWALSTAMICGFVIHRRDPEAWDGRMEVRPSTSNPPCCEPTELPMRHESNKRRGSRLRRPHHAHHPHRPT</sequence>
<dbReference type="AlphaFoldDB" id="A0A3F3PGY3"/>
<name>A0A3F3PGY3_9EURO</name>
<keyword evidence="3" id="KW-1185">Reference proteome</keyword>
<evidence type="ECO:0000313" key="3">
    <source>
        <dbReference type="Proteomes" id="UP000253729"/>
    </source>
</evidence>
<reference evidence="2 3" key="1">
    <citation type="submission" date="2018-07" db="EMBL/GenBank/DDBJ databases">
        <title>The genomes of Aspergillus section Nigri reveals drivers in fungal speciation.</title>
        <authorList>
            <consortium name="DOE Joint Genome Institute"/>
            <person name="Vesth T.C."/>
            <person name="Nybo J."/>
            <person name="Theobald S."/>
            <person name="Brandl J."/>
            <person name="Frisvad J.C."/>
            <person name="Nielsen K.F."/>
            <person name="Lyhne E.K."/>
            <person name="Kogle M.E."/>
            <person name="Kuo A."/>
            <person name="Riley R."/>
            <person name="Clum A."/>
            <person name="Nolan M."/>
            <person name="Lipzen A."/>
            <person name="Salamov A."/>
            <person name="Henrissat B."/>
            <person name="Wiebenga A."/>
            <person name="De vries R.P."/>
            <person name="Grigoriev I.V."/>
            <person name="Mortensen U.H."/>
            <person name="Andersen M.R."/>
            <person name="Baker S.E."/>
        </authorList>
    </citation>
    <scope>NUCLEOTIDE SEQUENCE [LARGE SCALE GENOMIC DNA]</scope>
    <source>
        <strain evidence="2 3">CBS 139.54b</strain>
    </source>
</reference>
<dbReference type="Proteomes" id="UP000253729">
    <property type="component" value="Unassembled WGS sequence"/>
</dbReference>
<organism evidence="2 3">
    <name type="scientific">Aspergillus welwitschiae</name>
    <dbReference type="NCBI Taxonomy" id="1341132"/>
    <lineage>
        <taxon>Eukaryota</taxon>
        <taxon>Fungi</taxon>
        <taxon>Dikarya</taxon>
        <taxon>Ascomycota</taxon>
        <taxon>Pezizomycotina</taxon>
        <taxon>Eurotiomycetes</taxon>
        <taxon>Eurotiomycetidae</taxon>
        <taxon>Eurotiales</taxon>
        <taxon>Aspergillaceae</taxon>
        <taxon>Aspergillus</taxon>
        <taxon>Aspergillus subgen. Circumdati</taxon>
    </lineage>
</organism>
<accession>A0A3F3PGY3</accession>